<feature type="non-terminal residue" evidence="1">
    <location>
        <position position="1"/>
    </location>
</feature>
<sequence>KLHFVSFVVRSATLKKPRNGGNFRDRMCNRITAHARLYDYHLVRASPRHPANASRHAKEFRVPLTVPELVKQKIAGSRASGVGSDFVIDDGTGKILGMVVGVTE</sequence>
<organism evidence="1">
    <name type="scientific">Salmonella enterica</name>
    <name type="common">Salmonella choleraesuis</name>
    <dbReference type="NCBI Taxonomy" id="28901"/>
    <lineage>
        <taxon>Bacteria</taxon>
        <taxon>Pseudomonadati</taxon>
        <taxon>Pseudomonadota</taxon>
        <taxon>Gammaproteobacteria</taxon>
        <taxon>Enterobacterales</taxon>
        <taxon>Enterobacteriaceae</taxon>
        <taxon>Salmonella</taxon>
    </lineage>
</organism>
<reference evidence="1" key="2">
    <citation type="submission" date="2019-01" db="EMBL/GenBank/DDBJ databases">
        <authorList>
            <consortium name="NCBI Pathogen Detection Project"/>
        </authorList>
    </citation>
    <scope>NUCLEOTIDE SEQUENCE</scope>
    <source>
        <strain evidence="1">Monophasic variant of S.Typhimurium</strain>
    </source>
</reference>
<dbReference type="AlphaFoldDB" id="A0A705SLR2"/>
<dbReference type="EMBL" id="DAAMZU010000411">
    <property type="protein sequence ID" value="HAC8926422.1"/>
    <property type="molecule type" value="Genomic_DNA"/>
</dbReference>
<name>A0A705SLR2_SALER</name>
<reference evidence="1" key="1">
    <citation type="journal article" date="2018" name="Genome Biol.">
        <title>SKESA: strategic k-mer extension for scrupulous assemblies.</title>
        <authorList>
            <person name="Souvorov A."/>
            <person name="Agarwala R."/>
            <person name="Lipman D.J."/>
        </authorList>
    </citation>
    <scope>NUCLEOTIDE SEQUENCE</scope>
    <source>
        <strain evidence="1">Monophasic variant of S.Typhimurium</strain>
    </source>
</reference>
<accession>A0A705SLR2</accession>
<proteinExistence type="predicted"/>
<protein>
    <submittedName>
        <fullName evidence="1">Uncharacterized protein</fullName>
    </submittedName>
</protein>
<evidence type="ECO:0000313" key="1">
    <source>
        <dbReference type="EMBL" id="HAC8926422.1"/>
    </source>
</evidence>
<gene>
    <name evidence="1" type="ORF">G0J09_25740</name>
</gene>
<comment type="caution">
    <text evidence="1">The sequence shown here is derived from an EMBL/GenBank/DDBJ whole genome shotgun (WGS) entry which is preliminary data.</text>
</comment>